<sequence>MQRRLTIVAVNANMTVVSGYGARDLITELRSRPPMWSSRPRGWVIQPSTLPDLIALAEHRGFQVVHEDSGEAA</sequence>
<name>A0A417Y5E3_9ACTN</name>
<comment type="caution">
    <text evidence="1">The sequence shown here is derived from an EMBL/GenBank/DDBJ whole genome shotgun (WGS) entry which is preliminary data.</text>
</comment>
<evidence type="ECO:0000313" key="1">
    <source>
        <dbReference type="EMBL" id="RHW27825.1"/>
    </source>
</evidence>
<evidence type="ECO:0000313" key="2">
    <source>
        <dbReference type="Proteomes" id="UP000283644"/>
    </source>
</evidence>
<dbReference type="Proteomes" id="UP000283644">
    <property type="component" value="Unassembled WGS sequence"/>
</dbReference>
<dbReference type="RefSeq" id="WP_118923635.1">
    <property type="nucleotide sequence ID" value="NZ_QXGH01000011.1"/>
</dbReference>
<gene>
    <name evidence="1" type="ORF">D0Z08_05875</name>
</gene>
<reference evidence="1 2" key="1">
    <citation type="submission" date="2018-09" db="EMBL/GenBank/DDBJ databases">
        <title>Genome sequencing of Nocardioides immobilis CCTCC AB 2017083 for comparison to Nocardioides silvaticus.</title>
        <authorList>
            <person name="Li C."/>
            <person name="Wang G."/>
        </authorList>
    </citation>
    <scope>NUCLEOTIDE SEQUENCE [LARGE SCALE GENOMIC DNA]</scope>
    <source>
        <strain evidence="1 2">CCTCC AB 2017083</strain>
    </source>
</reference>
<keyword evidence="2" id="KW-1185">Reference proteome</keyword>
<protein>
    <submittedName>
        <fullName evidence="1">Uncharacterized protein</fullName>
    </submittedName>
</protein>
<proteinExistence type="predicted"/>
<organism evidence="1 2">
    <name type="scientific">Nocardioides immobilis</name>
    <dbReference type="NCBI Taxonomy" id="2049295"/>
    <lineage>
        <taxon>Bacteria</taxon>
        <taxon>Bacillati</taxon>
        <taxon>Actinomycetota</taxon>
        <taxon>Actinomycetes</taxon>
        <taxon>Propionibacteriales</taxon>
        <taxon>Nocardioidaceae</taxon>
        <taxon>Nocardioides</taxon>
    </lineage>
</organism>
<accession>A0A417Y5E3</accession>
<dbReference type="AlphaFoldDB" id="A0A417Y5E3"/>
<dbReference type="EMBL" id="QXGH01000011">
    <property type="protein sequence ID" value="RHW27825.1"/>
    <property type="molecule type" value="Genomic_DNA"/>
</dbReference>